<evidence type="ECO:0000256" key="2">
    <source>
        <dbReference type="ARBA" id="ARBA00007430"/>
    </source>
</evidence>
<dbReference type="RefSeq" id="WP_188772165.1">
    <property type="nucleotide sequence ID" value="NZ_BMHK01000020.1"/>
</dbReference>
<dbReference type="EMBL" id="BMHK01000020">
    <property type="protein sequence ID" value="GGC07689.1"/>
    <property type="molecule type" value="Genomic_DNA"/>
</dbReference>
<accession>A0A916TTP2</accession>
<keyword evidence="9" id="KW-1185">Reference proteome</keyword>
<dbReference type="AlphaFoldDB" id="A0A916TTP2"/>
<keyword evidence="5 7" id="KW-1133">Transmembrane helix</keyword>
<feature type="transmembrane region" description="Helical" evidence="7">
    <location>
        <begin position="176"/>
        <end position="193"/>
    </location>
</feature>
<dbReference type="GO" id="GO:0005886">
    <property type="term" value="C:plasma membrane"/>
    <property type="evidence" value="ECO:0007669"/>
    <property type="project" value="UniProtKB-SubCell"/>
</dbReference>
<proteinExistence type="inferred from homology"/>
<feature type="transmembrane region" description="Helical" evidence="7">
    <location>
        <begin position="316"/>
        <end position="339"/>
    </location>
</feature>
<comment type="caution">
    <text evidence="8">The sequence shown here is derived from an EMBL/GenBank/DDBJ whole genome shotgun (WGS) entry which is preliminary data.</text>
</comment>
<gene>
    <name evidence="8" type="ORF">GCM10011494_27910</name>
</gene>
<protein>
    <submittedName>
        <fullName evidence="8">Lipopolysaccharide biosynthesis protein</fullName>
    </submittedName>
</protein>
<evidence type="ECO:0000256" key="5">
    <source>
        <dbReference type="ARBA" id="ARBA00022989"/>
    </source>
</evidence>
<dbReference type="CDD" id="cd13127">
    <property type="entry name" value="MATE_tuaB_like"/>
    <property type="match status" value="1"/>
</dbReference>
<feature type="transmembrane region" description="Helical" evidence="7">
    <location>
        <begin position="351"/>
        <end position="373"/>
    </location>
</feature>
<feature type="transmembrane region" description="Helical" evidence="7">
    <location>
        <begin position="79"/>
        <end position="100"/>
    </location>
</feature>
<reference evidence="8" key="1">
    <citation type="journal article" date="2014" name="Int. J. Syst. Evol. Microbiol.">
        <title>Complete genome sequence of Corynebacterium casei LMG S-19264T (=DSM 44701T), isolated from a smear-ripened cheese.</title>
        <authorList>
            <consortium name="US DOE Joint Genome Institute (JGI-PGF)"/>
            <person name="Walter F."/>
            <person name="Albersmeier A."/>
            <person name="Kalinowski J."/>
            <person name="Ruckert C."/>
        </authorList>
    </citation>
    <scope>NUCLEOTIDE SEQUENCE</scope>
    <source>
        <strain evidence="8">CGMCC 1.15095</strain>
    </source>
</reference>
<organism evidence="8 9">
    <name type="scientific">Novosphingobium endophyticum</name>
    <dbReference type="NCBI Taxonomy" id="1955250"/>
    <lineage>
        <taxon>Bacteria</taxon>
        <taxon>Pseudomonadati</taxon>
        <taxon>Pseudomonadota</taxon>
        <taxon>Alphaproteobacteria</taxon>
        <taxon>Sphingomonadales</taxon>
        <taxon>Sphingomonadaceae</taxon>
        <taxon>Novosphingobium</taxon>
    </lineage>
</organism>
<dbReference type="Pfam" id="PF13440">
    <property type="entry name" value="Polysacc_synt_3"/>
    <property type="match status" value="1"/>
</dbReference>
<dbReference type="InterPro" id="IPR050833">
    <property type="entry name" value="Poly_Biosynth_Transport"/>
</dbReference>
<evidence type="ECO:0000313" key="8">
    <source>
        <dbReference type="EMBL" id="GGC07689.1"/>
    </source>
</evidence>
<feature type="transmembrane region" description="Helical" evidence="7">
    <location>
        <begin position="153"/>
        <end position="170"/>
    </location>
</feature>
<reference evidence="8" key="2">
    <citation type="submission" date="2020-09" db="EMBL/GenBank/DDBJ databases">
        <authorList>
            <person name="Sun Q."/>
            <person name="Zhou Y."/>
        </authorList>
    </citation>
    <scope>NUCLEOTIDE SEQUENCE</scope>
    <source>
        <strain evidence="8">CGMCC 1.15095</strain>
    </source>
</reference>
<evidence type="ECO:0000313" key="9">
    <source>
        <dbReference type="Proteomes" id="UP000608154"/>
    </source>
</evidence>
<keyword evidence="6 7" id="KW-0472">Membrane</keyword>
<evidence type="ECO:0000256" key="3">
    <source>
        <dbReference type="ARBA" id="ARBA00022475"/>
    </source>
</evidence>
<feature type="transmembrane region" description="Helical" evidence="7">
    <location>
        <begin position="442"/>
        <end position="467"/>
    </location>
</feature>
<evidence type="ECO:0000256" key="4">
    <source>
        <dbReference type="ARBA" id="ARBA00022692"/>
    </source>
</evidence>
<evidence type="ECO:0000256" key="1">
    <source>
        <dbReference type="ARBA" id="ARBA00004651"/>
    </source>
</evidence>
<feature type="transmembrane region" description="Helical" evidence="7">
    <location>
        <begin position="287"/>
        <end position="304"/>
    </location>
</feature>
<keyword evidence="4 7" id="KW-0812">Transmembrane</keyword>
<dbReference type="PANTHER" id="PTHR30250:SF10">
    <property type="entry name" value="LIPOPOLYSACCHARIDE BIOSYNTHESIS PROTEIN WZXC"/>
    <property type="match status" value="1"/>
</dbReference>
<evidence type="ECO:0000256" key="6">
    <source>
        <dbReference type="ARBA" id="ARBA00023136"/>
    </source>
</evidence>
<dbReference type="PANTHER" id="PTHR30250">
    <property type="entry name" value="PST FAMILY PREDICTED COLANIC ACID TRANSPORTER"/>
    <property type="match status" value="1"/>
</dbReference>
<keyword evidence="3" id="KW-1003">Cell membrane</keyword>
<feature type="transmembrane region" description="Helical" evidence="7">
    <location>
        <begin position="410"/>
        <end position="430"/>
    </location>
</feature>
<feature type="transmembrane region" description="Helical" evidence="7">
    <location>
        <begin position="41"/>
        <end position="67"/>
    </location>
</feature>
<dbReference type="Proteomes" id="UP000608154">
    <property type="component" value="Unassembled WGS sequence"/>
</dbReference>
<name>A0A916TTP2_9SPHN</name>
<feature type="transmembrane region" description="Helical" evidence="7">
    <location>
        <begin position="112"/>
        <end position="132"/>
    </location>
</feature>
<sequence length="503" mass="53297">MSLKLGMVRGVFSLAGARLAANLLGAVAIVILARLLTPEDFGIVAIAGSVLSLVQSCTELSLSNALVQKDKVDKSHVDTVWTMALIRSGALCLLFSVLAWPLSVLYSVPELVPVLMISGLTGAVMGLQNPLITLVTKQMRFGPMALVQLGHKLLSHGAAIALALVFYSYWAIIAGNALGAVFAALLTYVLVPYRPRFSLLHVREIWSFSGWMFFKQLCETLNWRVDQLILGALVPKAQLGVYAIADSLAVIPSRETIQPIRHALFPGLANLNGDAVRLKNACLRAQATLAMVTAPLGIGLALVADPAVRIALGEQWIAAIPFVQISAVFYTISIFSTGLQPVAMAMGRTRILFIQQAIVLVLKVPLIIVGFLFGGLLGAALGRCLCEFISMVLELIASKILTGVSVTAQAISHIITLIGLTAMAGGVYLAHRLLERAQSGHAVRLAAEIAAGGTIYAAAVAAVWFAAGRPDGPVSEILQVAGRAGSSLRQVLTARQPSRSLHP</sequence>
<evidence type="ECO:0000256" key="7">
    <source>
        <dbReference type="SAM" id="Phobius"/>
    </source>
</evidence>
<comment type="similarity">
    <text evidence="2">Belongs to the polysaccharide synthase family.</text>
</comment>
<feature type="transmembrane region" description="Helical" evidence="7">
    <location>
        <begin position="12"/>
        <end position="35"/>
    </location>
</feature>
<comment type="subcellular location">
    <subcellularLocation>
        <location evidence="1">Cell membrane</location>
        <topology evidence="1">Multi-pass membrane protein</topology>
    </subcellularLocation>
</comment>